<evidence type="ECO:0000313" key="13">
    <source>
        <dbReference type="EMBL" id="MCS2608414.1"/>
    </source>
</evidence>
<feature type="binding site" evidence="11">
    <location>
        <begin position="14"/>
        <end position="19"/>
    </location>
    <ligand>
        <name>ATP</name>
        <dbReference type="ChEBI" id="CHEBI:30616"/>
    </ligand>
</feature>
<organism evidence="13 14">
    <name type="scientific">Halomonas dongshanensis</name>
    <dbReference type="NCBI Taxonomy" id="2890835"/>
    <lineage>
        <taxon>Bacteria</taxon>
        <taxon>Pseudomonadati</taxon>
        <taxon>Pseudomonadota</taxon>
        <taxon>Gammaproteobacteria</taxon>
        <taxon>Oceanospirillales</taxon>
        <taxon>Halomonadaceae</taxon>
        <taxon>Halomonas</taxon>
    </lineage>
</organism>
<keyword evidence="14" id="KW-1185">Reference proteome</keyword>
<comment type="function">
    <text evidence="11">Catalyzes the specific phosphorylation of the 3-hydroxyl group of shikimic acid using ATP as a cosubstrate.</text>
</comment>
<sequence length="195" mass="22247">MQELPNVFLIGPMGAGKSTIGRLLAAELSREFFDSDHVIQDRCGADIPWIFDVEGEQGFRLREMQMIDELTQYEGIVLATGGGAVLREENRRALRERGTVVYLMTTVEQQLKRTARDRNRPLLQCADRERVLNDMFTQRDPLYRATADIPVRTDRRSPRAVVNEILRRVRRLAHPLEASEAHPSSSLPNDHKVSP</sequence>
<keyword evidence="8 11" id="KW-0067">ATP-binding</keyword>
<evidence type="ECO:0000256" key="7">
    <source>
        <dbReference type="ARBA" id="ARBA00022777"/>
    </source>
</evidence>
<keyword evidence="11" id="KW-0963">Cytoplasm</keyword>
<evidence type="ECO:0000256" key="11">
    <source>
        <dbReference type="HAMAP-Rule" id="MF_00109"/>
    </source>
</evidence>
<dbReference type="PROSITE" id="PS01128">
    <property type="entry name" value="SHIKIMATE_KINASE"/>
    <property type="match status" value="1"/>
</dbReference>
<feature type="binding site" evidence="11">
    <location>
        <position position="156"/>
    </location>
    <ligand>
        <name>ATP</name>
        <dbReference type="ChEBI" id="CHEBI:30616"/>
    </ligand>
</feature>
<feature type="binding site" evidence="11">
    <location>
        <position position="60"/>
    </location>
    <ligand>
        <name>substrate</name>
    </ligand>
</feature>
<keyword evidence="9 11" id="KW-0057">Aromatic amino acid biosynthesis</keyword>
<feature type="binding site" evidence="11">
    <location>
        <position position="139"/>
    </location>
    <ligand>
        <name>substrate</name>
    </ligand>
</feature>
<evidence type="ECO:0000256" key="2">
    <source>
        <dbReference type="ARBA" id="ARBA00006997"/>
    </source>
</evidence>
<dbReference type="Proteomes" id="UP001165542">
    <property type="component" value="Unassembled WGS sequence"/>
</dbReference>
<dbReference type="Pfam" id="PF01202">
    <property type="entry name" value="SKI"/>
    <property type="match status" value="1"/>
</dbReference>
<dbReference type="Gene3D" id="3.40.50.300">
    <property type="entry name" value="P-loop containing nucleotide triphosphate hydrolases"/>
    <property type="match status" value="1"/>
</dbReference>
<dbReference type="CDD" id="cd00464">
    <property type="entry name" value="SK"/>
    <property type="match status" value="1"/>
</dbReference>
<evidence type="ECO:0000256" key="8">
    <source>
        <dbReference type="ARBA" id="ARBA00022840"/>
    </source>
</evidence>
<comment type="subunit">
    <text evidence="11">Monomer.</text>
</comment>
<keyword evidence="5 11" id="KW-0808">Transferase</keyword>
<evidence type="ECO:0000256" key="4">
    <source>
        <dbReference type="ARBA" id="ARBA00022605"/>
    </source>
</evidence>
<dbReference type="PANTHER" id="PTHR21087">
    <property type="entry name" value="SHIKIMATE KINASE"/>
    <property type="match status" value="1"/>
</dbReference>
<dbReference type="PRINTS" id="PR01100">
    <property type="entry name" value="SHIKIMTKNASE"/>
</dbReference>
<comment type="caution">
    <text evidence="13">The sequence shown here is derived from an EMBL/GenBank/DDBJ whole genome shotgun (WGS) entry which is preliminary data.</text>
</comment>
<dbReference type="HAMAP" id="MF_00109">
    <property type="entry name" value="Shikimate_kinase"/>
    <property type="match status" value="1"/>
</dbReference>
<feature type="binding site" evidence="11">
    <location>
        <position position="18"/>
    </location>
    <ligand>
        <name>Mg(2+)</name>
        <dbReference type="ChEBI" id="CHEBI:18420"/>
    </ligand>
</feature>
<protein>
    <recommendedName>
        <fullName evidence="3 11">Shikimate kinase</fullName>
        <shortName evidence="11">SK</shortName>
        <ecNumber evidence="3 11">2.7.1.71</ecNumber>
    </recommendedName>
</protein>
<comment type="pathway">
    <text evidence="1 11">Metabolic intermediate biosynthesis; chorismate biosynthesis; chorismate from D-erythrose 4-phosphate and phosphoenolpyruvate: step 5/7.</text>
</comment>
<keyword evidence="11" id="KW-0460">Magnesium</keyword>
<keyword evidence="7 11" id="KW-0418">Kinase</keyword>
<keyword evidence="4 11" id="KW-0028">Amino-acid biosynthesis</keyword>
<dbReference type="InterPro" id="IPR027417">
    <property type="entry name" value="P-loop_NTPase"/>
</dbReference>
<keyword evidence="11" id="KW-0479">Metal-binding</keyword>
<dbReference type="InterPro" id="IPR000623">
    <property type="entry name" value="Shikimate_kinase/TSH1"/>
</dbReference>
<dbReference type="NCBIfam" id="NF003456">
    <property type="entry name" value="PRK05057.1"/>
    <property type="match status" value="1"/>
</dbReference>
<evidence type="ECO:0000256" key="1">
    <source>
        <dbReference type="ARBA" id="ARBA00004842"/>
    </source>
</evidence>
<evidence type="ECO:0000313" key="14">
    <source>
        <dbReference type="Proteomes" id="UP001165542"/>
    </source>
</evidence>
<dbReference type="PANTHER" id="PTHR21087:SF16">
    <property type="entry name" value="SHIKIMATE KINASE 1, CHLOROPLASTIC"/>
    <property type="match status" value="1"/>
</dbReference>
<dbReference type="SUPFAM" id="SSF52540">
    <property type="entry name" value="P-loop containing nucleoside triphosphate hydrolases"/>
    <property type="match status" value="1"/>
</dbReference>
<dbReference type="EC" id="2.7.1.71" evidence="3 11"/>
<dbReference type="RefSeq" id="WP_259034926.1">
    <property type="nucleotide sequence ID" value="NZ_JAJISC010000002.1"/>
</dbReference>
<dbReference type="InterPro" id="IPR023000">
    <property type="entry name" value="Shikimate_kinase_CS"/>
</dbReference>
<keyword evidence="6 11" id="KW-0547">Nucleotide-binding</keyword>
<evidence type="ECO:0000256" key="10">
    <source>
        <dbReference type="ARBA" id="ARBA00048567"/>
    </source>
</evidence>
<comment type="catalytic activity">
    <reaction evidence="10 11">
        <text>shikimate + ATP = 3-phosphoshikimate + ADP + H(+)</text>
        <dbReference type="Rhea" id="RHEA:13121"/>
        <dbReference type="ChEBI" id="CHEBI:15378"/>
        <dbReference type="ChEBI" id="CHEBI:30616"/>
        <dbReference type="ChEBI" id="CHEBI:36208"/>
        <dbReference type="ChEBI" id="CHEBI:145989"/>
        <dbReference type="ChEBI" id="CHEBI:456216"/>
        <dbReference type="EC" id="2.7.1.71"/>
    </reaction>
</comment>
<evidence type="ECO:0000256" key="6">
    <source>
        <dbReference type="ARBA" id="ARBA00022741"/>
    </source>
</evidence>
<feature type="binding site" evidence="11">
    <location>
        <position position="36"/>
    </location>
    <ligand>
        <name>substrate</name>
    </ligand>
</feature>
<proteinExistence type="inferred from homology"/>
<feature type="binding site" evidence="11">
    <location>
        <position position="120"/>
    </location>
    <ligand>
        <name>ATP</name>
        <dbReference type="ChEBI" id="CHEBI:30616"/>
    </ligand>
</feature>
<dbReference type="InterPro" id="IPR031322">
    <property type="entry name" value="Shikimate/glucono_kinase"/>
</dbReference>
<evidence type="ECO:0000256" key="5">
    <source>
        <dbReference type="ARBA" id="ARBA00022679"/>
    </source>
</evidence>
<feature type="region of interest" description="Disordered" evidence="12">
    <location>
        <begin position="176"/>
        <end position="195"/>
    </location>
</feature>
<gene>
    <name evidence="11 13" type="primary">aroK</name>
    <name evidence="13" type="ORF">LLY24_03640</name>
</gene>
<reference evidence="13" key="1">
    <citation type="submission" date="2021-11" db="EMBL/GenBank/DDBJ databases">
        <title>Halomonas sp., isolated from a coastal aquaculture zone in Dongshan Bay.</title>
        <authorList>
            <person name="Lin W."/>
        </authorList>
    </citation>
    <scope>NUCLEOTIDE SEQUENCE</scope>
    <source>
        <strain evidence="13">Yzlin-01</strain>
    </source>
</reference>
<evidence type="ECO:0000256" key="9">
    <source>
        <dbReference type="ARBA" id="ARBA00023141"/>
    </source>
</evidence>
<accession>A0ABT2EA09</accession>
<comment type="similarity">
    <text evidence="2 11">Belongs to the shikimate kinase family.</text>
</comment>
<comment type="cofactor">
    <cofactor evidence="11">
        <name>Mg(2+)</name>
        <dbReference type="ChEBI" id="CHEBI:18420"/>
    </cofactor>
    <text evidence="11">Binds 1 Mg(2+) ion per subunit.</text>
</comment>
<name>A0ABT2EA09_9GAMM</name>
<comment type="subcellular location">
    <subcellularLocation>
        <location evidence="11">Cytoplasm</location>
    </subcellularLocation>
</comment>
<evidence type="ECO:0000256" key="3">
    <source>
        <dbReference type="ARBA" id="ARBA00012154"/>
    </source>
</evidence>
<dbReference type="EMBL" id="JAJISC010000002">
    <property type="protein sequence ID" value="MCS2608414.1"/>
    <property type="molecule type" value="Genomic_DNA"/>
</dbReference>
<feature type="binding site" evidence="11">
    <location>
        <position position="82"/>
    </location>
    <ligand>
        <name>substrate</name>
    </ligand>
</feature>
<dbReference type="GO" id="GO:0004765">
    <property type="term" value="F:shikimate kinase activity"/>
    <property type="evidence" value="ECO:0007669"/>
    <property type="project" value="UniProtKB-EC"/>
</dbReference>
<evidence type="ECO:0000256" key="12">
    <source>
        <dbReference type="SAM" id="MobiDB-lite"/>
    </source>
</evidence>